<feature type="transmembrane region" description="Helical" evidence="1">
    <location>
        <begin position="35"/>
        <end position="51"/>
    </location>
</feature>
<feature type="transmembrane region" description="Helical" evidence="1">
    <location>
        <begin position="12"/>
        <end position="28"/>
    </location>
</feature>
<sequence length="83" mass="9154">MDFSPEWLDLLQWPAMVATVLAAWLVASNQQGRRNAGFWVFLASNVLWGLWGWHDGAYALIALQVALAGLNVRGVSKTETAPK</sequence>
<keyword evidence="3" id="KW-1185">Reference proteome</keyword>
<keyword evidence="1" id="KW-1133">Transmembrane helix</keyword>
<feature type="transmembrane region" description="Helical" evidence="1">
    <location>
        <begin position="57"/>
        <end position="75"/>
    </location>
</feature>
<name>A0A7X6DHP1_9BURK</name>
<keyword evidence="1" id="KW-0472">Membrane</keyword>
<evidence type="ECO:0000256" key="1">
    <source>
        <dbReference type="SAM" id="Phobius"/>
    </source>
</evidence>
<comment type="caution">
    <text evidence="2">The sequence shown here is derived from an EMBL/GenBank/DDBJ whole genome shotgun (WGS) entry which is preliminary data.</text>
</comment>
<proteinExistence type="predicted"/>
<accession>A0A7X6DHP1</accession>
<organism evidence="2 3">
    <name type="scientific">Ramlibacter lithotrophicus</name>
    <dbReference type="NCBI Taxonomy" id="2606681"/>
    <lineage>
        <taxon>Bacteria</taxon>
        <taxon>Pseudomonadati</taxon>
        <taxon>Pseudomonadota</taxon>
        <taxon>Betaproteobacteria</taxon>
        <taxon>Burkholderiales</taxon>
        <taxon>Comamonadaceae</taxon>
        <taxon>Ramlibacter</taxon>
    </lineage>
</organism>
<reference evidence="2 3" key="1">
    <citation type="journal article" date="2020" name="Nature">
        <title>Bacterial chemolithoautotrophy via manganese oxidation.</title>
        <authorList>
            <person name="Yu H."/>
            <person name="Leadbetter J.R."/>
        </authorList>
    </citation>
    <scope>NUCLEOTIDE SEQUENCE [LARGE SCALE GENOMIC DNA]</scope>
    <source>
        <strain evidence="2 3">RBP-1</strain>
    </source>
</reference>
<gene>
    <name evidence="2" type="ORF">RAMLITH_16195</name>
</gene>
<dbReference type="RefSeq" id="WP_168108495.1">
    <property type="nucleotide sequence ID" value="NZ_VTOX01000006.1"/>
</dbReference>
<evidence type="ECO:0000313" key="3">
    <source>
        <dbReference type="Proteomes" id="UP000521868"/>
    </source>
</evidence>
<evidence type="ECO:0000313" key="2">
    <source>
        <dbReference type="EMBL" id="NKE67364.1"/>
    </source>
</evidence>
<evidence type="ECO:0008006" key="4">
    <source>
        <dbReference type="Google" id="ProtNLM"/>
    </source>
</evidence>
<keyword evidence="1" id="KW-0812">Transmembrane</keyword>
<protein>
    <recommendedName>
        <fullName evidence="4">Amino acid transporter</fullName>
    </recommendedName>
</protein>
<dbReference type="EMBL" id="VTOX01000006">
    <property type="protein sequence ID" value="NKE67364.1"/>
    <property type="molecule type" value="Genomic_DNA"/>
</dbReference>
<dbReference type="AlphaFoldDB" id="A0A7X6DHP1"/>
<dbReference type="Proteomes" id="UP000521868">
    <property type="component" value="Unassembled WGS sequence"/>
</dbReference>